<evidence type="ECO:0000256" key="1">
    <source>
        <dbReference type="SAM" id="SignalP"/>
    </source>
</evidence>
<evidence type="ECO:0000313" key="3">
    <source>
        <dbReference type="Proteomes" id="UP001595884"/>
    </source>
</evidence>
<name>A0ABV9MLZ4_9MICC</name>
<sequence>MRRMLSVLVASMMALTACTGTPASVLEKQAGLEELQIRHEQQLSAWEEEQVAIETGTYVEPKVPLEEVFNAVREVDLIDDESLDNDGVTMGLSNAGYFTVDTEYGAMGDALELSGEHKPGTYGVLLACSGEGQVEISAFADDKRLMTTSLLCEQPLSTVKKSFELKTTAESLRVNIDPEPSVRGRYEIHLHG</sequence>
<reference evidence="3" key="1">
    <citation type="journal article" date="2019" name="Int. J. Syst. Evol. Microbiol.">
        <title>The Global Catalogue of Microorganisms (GCM) 10K type strain sequencing project: providing services to taxonomists for standard genome sequencing and annotation.</title>
        <authorList>
            <consortium name="The Broad Institute Genomics Platform"/>
            <consortium name="The Broad Institute Genome Sequencing Center for Infectious Disease"/>
            <person name="Wu L."/>
            <person name="Ma J."/>
        </authorList>
    </citation>
    <scope>NUCLEOTIDE SEQUENCE [LARGE SCALE GENOMIC DNA]</scope>
    <source>
        <strain evidence="3">CGMCC 1.12849</strain>
    </source>
</reference>
<dbReference type="Proteomes" id="UP001595884">
    <property type="component" value="Unassembled WGS sequence"/>
</dbReference>
<gene>
    <name evidence="2" type="ORF">ACFO7V_12680</name>
</gene>
<accession>A0ABV9MLZ4</accession>
<organism evidence="2 3">
    <name type="scientific">Glutamicibacter bergerei</name>
    <dbReference type="NCBI Taxonomy" id="256702"/>
    <lineage>
        <taxon>Bacteria</taxon>
        <taxon>Bacillati</taxon>
        <taxon>Actinomycetota</taxon>
        <taxon>Actinomycetes</taxon>
        <taxon>Micrococcales</taxon>
        <taxon>Micrococcaceae</taxon>
        <taxon>Glutamicibacter</taxon>
    </lineage>
</organism>
<dbReference type="EMBL" id="JBHSHE010000058">
    <property type="protein sequence ID" value="MFC4716987.1"/>
    <property type="molecule type" value="Genomic_DNA"/>
</dbReference>
<protein>
    <recommendedName>
        <fullName evidence="4">Lipoprotein</fullName>
    </recommendedName>
</protein>
<keyword evidence="3" id="KW-1185">Reference proteome</keyword>
<keyword evidence="1" id="KW-0732">Signal</keyword>
<evidence type="ECO:0000313" key="2">
    <source>
        <dbReference type="EMBL" id="MFC4716987.1"/>
    </source>
</evidence>
<comment type="caution">
    <text evidence="2">The sequence shown here is derived from an EMBL/GenBank/DDBJ whole genome shotgun (WGS) entry which is preliminary data.</text>
</comment>
<proteinExistence type="predicted"/>
<dbReference type="PROSITE" id="PS51257">
    <property type="entry name" value="PROKAR_LIPOPROTEIN"/>
    <property type="match status" value="1"/>
</dbReference>
<feature type="signal peptide" evidence="1">
    <location>
        <begin position="1"/>
        <end position="23"/>
    </location>
</feature>
<evidence type="ECO:0008006" key="4">
    <source>
        <dbReference type="Google" id="ProtNLM"/>
    </source>
</evidence>
<feature type="chain" id="PRO_5045180945" description="Lipoprotein" evidence="1">
    <location>
        <begin position="24"/>
        <end position="192"/>
    </location>
</feature>